<dbReference type="AlphaFoldDB" id="A0A839IYF5"/>
<sequence>MYDYALRQDIIHEVHSRPFQNLPAPMVMEHITVLYDGKDAHDAERQILQLIRYLGFECPETHKGFLFIQNAELSIRYEPHNEFYTLTLYKSENTRSALQLPQYRQQLPGAFLAGAEILFRKDQSNLFTRHFSKNFSEWGQDCFHSGQFVASEVMAGSARMATTFKPLPDTGFTLVIVEDIHLMPAQAGRLLQRICEIETYRHMALMGLPSARTLMPKLTLLDQELASVSQRSPDQDSSHTLMAMMELSGQVEALSASTANRFFASEAYFALTEKRVQELRENKLKGKQMTTEFMERHLEPARRTCRSASQRIELLSKRIARATELLQFQVNLTIENQNKELLQAMNKRARRQLNLQSKLESLSVLVVVYYLYDLTGMALRNVLPQGELLDTSLKALTLSLPVLTIITFWIVRHLMKGIKEQ</sequence>
<accession>A0A839IYF5</accession>
<dbReference type="Proteomes" id="UP000565262">
    <property type="component" value="Unassembled WGS sequence"/>
</dbReference>
<dbReference type="RefSeq" id="WP_182812259.1">
    <property type="nucleotide sequence ID" value="NZ_JACJFM010000068.1"/>
</dbReference>
<dbReference type="Pfam" id="PF11902">
    <property type="entry name" value="DUF3422"/>
    <property type="match status" value="1"/>
</dbReference>
<keyword evidence="3" id="KW-1185">Reference proteome</keyword>
<evidence type="ECO:0000313" key="3">
    <source>
        <dbReference type="Proteomes" id="UP000565262"/>
    </source>
</evidence>
<evidence type="ECO:0000313" key="2">
    <source>
        <dbReference type="EMBL" id="MBB1489634.1"/>
    </source>
</evidence>
<reference evidence="2 3" key="1">
    <citation type="submission" date="2020-08" db="EMBL/GenBank/DDBJ databases">
        <title>Oceanospirillum sp. nov. isolated from marine sediment.</title>
        <authorList>
            <person name="Ji X."/>
        </authorList>
    </citation>
    <scope>NUCLEOTIDE SEQUENCE [LARGE SCALE GENOMIC DNA]</scope>
    <source>
        <strain evidence="2 3">D5</strain>
    </source>
</reference>
<proteinExistence type="predicted"/>
<keyword evidence="1" id="KW-0175">Coiled coil</keyword>
<evidence type="ECO:0000256" key="1">
    <source>
        <dbReference type="SAM" id="Coils"/>
    </source>
</evidence>
<dbReference type="InterPro" id="IPR021830">
    <property type="entry name" value="DUF3422"/>
</dbReference>
<gene>
    <name evidence="2" type="ORF">H4O21_23770</name>
</gene>
<feature type="coiled-coil region" evidence="1">
    <location>
        <begin position="305"/>
        <end position="352"/>
    </location>
</feature>
<organism evidence="2 3">
    <name type="scientific">Oceanospirillum sediminis</name>
    <dbReference type="NCBI Taxonomy" id="2760088"/>
    <lineage>
        <taxon>Bacteria</taxon>
        <taxon>Pseudomonadati</taxon>
        <taxon>Pseudomonadota</taxon>
        <taxon>Gammaproteobacteria</taxon>
        <taxon>Oceanospirillales</taxon>
        <taxon>Oceanospirillaceae</taxon>
        <taxon>Oceanospirillum</taxon>
    </lineage>
</organism>
<comment type="caution">
    <text evidence="2">The sequence shown here is derived from an EMBL/GenBank/DDBJ whole genome shotgun (WGS) entry which is preliminary data.</text>
</comment>
<protein>
    <submittedName>
        <fullName evidence="2">DUF3422 domain-containing protein</fullName>
    </submittedName>
</protein>
<dbReference type="EMBL" id="JACJFM010000068">
    <property type="protein sequence ID" value="MBB1489634.1"/>
    <property type="molecule type" value="Genomic_DNA"/>
</dbReference>
<name>A0A839IYF5_9GAMM</name>